<keyword evidence="5" id="KW-0547">Nucleotide-binding</keyword>
<evidence type="ECO:0000256" key="1">
    <source>
        <dbReference type="ARBA" id="ARBA00004202"/>
    </source>
</evidence>
<dbReference type="Pfam" id="PF00005">
    <property type="entry name" value="ABC_tran"/>
    <property type="match status" value="1"/>
</dbReference>
<dbReference type="Gene3D" id="3.40.50.300">
    <property type="entry name" value="P-loop containing nucleotide triphosphate hydrolases"/>
    <property type="match status" value="1"/>
</dbReference>
<dbReference type="Proteomes" id="UP000806528">
    <property type="component" value="Unassembled WGS sequence"/>
</dbReference>
<evidence type="ECO:0000256" key="3">
    <source>
        <dbReference type="ARBA" id="ARBA00022448"/>
    </source>
</evidence>
<dbReference type="InterPro" id="IPR017871">
    <property type="entry name" value="ABC_transporter-like_CS"/>
</dbReference>
<comment type="similarity">
    <text evidence="2">Belongs to the ABC transporter superfamily.</text>
</comment>
<evidence type="ECO:0000313" key="9">
    <source>
        <dbReference type="EMBL" id="MBE3001580.1"/>
    </source>
</evidence>
<comment type="caution">
    <text evidence="9">The sequence shown here is derived from an EMBL/GenBank/DDBJ whole genome shotgun (WGS) entry which is preliminary data.</text>
</comment>
<dbReference type="PANTHER" id="PTHR43297">
    <property type="entry name" value="OLIGOPEPTIDE TRANSPORT ATP-BINDING PROTEIN APPD"/>
    <property type="match status" value="1"/>
</dbReference>
<dbReference type="InterPro" id="IPR027417">
    <property type="entry name" value="P-loop_NTPase"/>
</dbReference>
<keyword evidence="7" id="KW-0472">Membrane</keyword>
<evidence type="ECO:0000259" key="8">
    <source>
        <dbReference type="PROSITE" id="PS50893"/>
    </source>
</evidence>
<dbReference type="InterPro" id="IPR050388">
    <property type="entry name" value="ABC_Ni/Peptide_Import"/>
</dbReference>
<dbReference type="PANTHER" id="PTHR43297:SF2">
    <property type="entry name" value="DIPEPTIDE TRANSPORT ATP-BINDING PROTEIN DPPD"/>
    <property type="match status" value="1"/>
</dbReference>
<keyword evidence="6 9" id="KW-0067">ATP-binding</keyword>
<keyword evidence="4" id="KW-1003">Cell membrane</keyword>
<name>A0ABR9PCX3_9ACTN</name>
<keyword evidence="3" id="KW-0813">Transport</keyword>
<accession>A0ABR9PCX3</accession>
<evidence type="ECO:0000256" key="4">
    <source>
        <dbReference type="ARBA" id="ARBA00022475"/>
    </source>
</evidence>
<dbReference type="SUPFAM" id="SSF52540">
    <property type="entry name" value="P-loop containing nucleoside triphosphate hydrolases"/>
    <property type="match status" value="1"/>
</dbReference>
<organism evidence="9 10">
    <name type="scientific">Nocardiopsis coralli</name>
    <dbReference type="NCBI Taxonomy" id="2772213"/>
    <lineage>
        <taxon>Bacteria</taxon>
        <taxon>Bacillati</taxon>
        <taxon>Actinomycetota</taxon>
        <taxon>Actinomycetes</taxon>
        <taxon>Streptosporangiales</taxon>
        <taxon>Nocardiopsidaceae</taxon>
        <taxon>Nocardiopsis</taxon>
    </lineage>
</organism>
<gene>
    <name evidence="9" type="ORF">IDM40_23220</name>
</gene>
<keyword evidence="10" id="KW-1185">Reference proteome</keyword>
<dbReference type="PROSITE" id="PS00211">
    <property type="entry name" value="ABC_TRANSPORTER_1"/>
    <property type="match status" value="1"/>
</dbReference>
<dbReference type="SMART" id="SM00382">
    <property type="entry name" value="AAA"/>
    <property type="match status" value="1"/>
</dbReference>
<sequence length="267" mass="28495">MLDVVDLTVRAGGDRVGGTGERTPVDGVGFTVEPGERLGLIGESGSGKSLTALALMGMLPPGCTARGSVRLQGRELLGLGEKELRGVRGSRMAMVFQDALSALNPLVRVGRQVAEPLRRHRGMDARRAARAAVELLDQVGIPHPEHAARAHPAHLSGGQRQRVCIAMALACRPRVLIADEPTTALDATVQADILDLLERSLDAAGEPRPALLFISHDLAVVSRVCERLLVMRGGHIVEQGRAQDLLRAPEHSYTRTLVADARALARP</sequence>
<dbReference type="GO" id="GO:0005524">
    <property type="term" value="F:ATP binding"/>
    <property type="evidence" value="ECO:0007669"/>
    <property type="project" value="UniProtKB-KW"/>
</dbReference>
<dbReference type="EMBL" id="JADBGI010000026">
    <property type="protein sequence ID" value="MBE3001580.1"/>
    <property type="molecule type" value="Genomic_DNA"/>
</dbReference>
<protein>
    <submittedName>
        <fullName evidence="9">ABC transporter ATP-binding protein</fullName>
    </submittedName>
</protein>
<evidence type="ECO:0000256" key="7">
    <source>
        <dbReference type="ARBA" id="ARBA00023136"/>
    </source>
</evidence>
<feature type="domain" description="ABC transporter" evidence="8">
    <location>
        <begin position="2"/>
        <end position="258"/>
    </location>
</feature>
<comment type="subcellular location">
    <subcellularLocation>
        <location evidence="1">Cell membrane</location>
        <topology evidence="1">Peripheral membrane protein</topology>
    </subcellularLocation>
</comment>
<dbReference type="PROSITE" id="PS50893">
    <property type="entry name" value="ABC_TRANSPORTER_2"/>
    <property type="match status" value="1"/>
</dbReference>
<evidence type="ECO:0000313" key="10">
    <source>
        <dbReference type="Proteomes" id="UP000806528"/>
    </source>
</evidence>
<proteinExistence type="inferred from homology"/>
<dbReference type="CDD" id="cd03257">
    <property type="entry name" value="ABC_NikE_OppD_transporters"/>
    <property type="match status" value="1"/>
</dbReference>
<evidence type="ECO:0000256" key="5">
    <source>
        <dbReference type="ARBA" id="ARBA00022741"/>
    </source>
</evidence>
<dbReference type="InterPro" id="IPR003439">
    <property type="entry name" value="ABC_transporter-like_ATP-bd"/>
</dbReference>
<evidence type="ECO:0000256" key="2">
    <source>
        <dbReference type="ARBA" id="ARBA00005417"/>
    </source>
</evidence>
<reference evidence="9 10" key="1">
    <citation type="submission" date="2020-09" db="EMBL/GenBank/DDBJ databases">
        <title>Diversity and distribution of actinomycetes associated with coral in the coast of Hainan.</title>
        <authorList>
            <person name="Li F."/>
        </authorList>
    </citation>
    <scope>NUCLEOTIDE SEQUENCE [LARGE SCALE GENOMIC DNA]</scope>
    <source>
        <strain evidence="9 10">HNM0947</strain>
    </source>
</reference>
<evidence type="ECO:0000256" key="6">
    <source>
        <dbReference type="ARBA" id="ARBA00022840"/>
    </source>
</evidence>
<dbReference type="InterPro" id="IPR003593">
    <property type="entry name" value="AAA+_ATPase"/>
</dbReference>